<dbReference type="InterPro" id="IPR051100">
    <property type="entry name" value="DnaJ_subfamily_B/C"/>
</dbReference>
<feature type="compositionally biased region" description="Gly residues" evidence="6">
    <location>
        <begin position="207"/>
        <end position="217"/>
    </location>
</feature>
<sequence length="372" mass="40385">MPSDAKASGSSASNGSASARSREHDQGRQDKAYTPEQKSAVDRVRKCKPTAYYEILDIEVKATDGEIKKAYRRLALVMHPDKNQAPGAEEAFKLVSRAFQVLSDPQKRATYDRTGGDPDSRSFPSSSSGGSNGGASPFGNGFPGGGRAGPMFTDEISPEDLFNMFFGGGGLGGGFNGGIFADGPGFMQFGGPGIRIHQFGGPRVRRGGGGGGGGRPGAGQQNDIPPEEPNLWRTITQLLPLILLFILPIISSLWGEASSHVPSGPQFKFHRTPPYTLLRTTPKHKIPYYVDPTEINDVKPNVLSNLGHRVEVKFLNDLSAECNYEMAAKQRALEEARGWIFNDPVKEKKAREMGLPSCERLRQYGYSPGYRY</sequence>
<evidence type="ECO:0000256" key="5">
    <source>
        <dbReference type="ARBA" id="ARBA00023136"/>
    </source>
</evidence>
<evidence type="ECO:0000259" key="7">
    <source>
        <dbReference type="PROSITE" id="PS50076"/>
    </source>
</evidence>
<feature type="region of interest" description="Disordered" evidence="6">
    <location>
        <begin position="1"/>
        <end position="44"/>
    </location>
</feature>
<evidence type="ECO:0000256" key="4">
    <source>
        <dbReference type="ARBA" id="ARBA00022989"/>
    </source>
</evidence>
<dbReference type="InterPro" id="IPR001623">
    <property type="entry name" value="DnaJ_domain"/>
</dbReference>
<dbReference type="Proteomes" id="UP000275078">
    <property type="component" value="Unassembled WGS sequence"/>
</dbReference>
<keyword evidence="3" id="KW-0256">Endoplasmic reticulum</keyword>
<comment type="subcellular location">
    <subcellularLocation>
        <location evidence="1">Endoplasmic reticulum membrane</location>
        <topology evidence="1">Single-pass membrane protein</topology>
    </subcellularLocation>
</comment>
<dbReference type="CDD" id="cd06257">
    <property type="entry name" value="DnaJ"/>
    <property type="match status" value="1"/>
</dbReference>
<feature type="compositionally biased region" description="Low complexity" evidence="6">
    <location>
        <begin position="1"/>
        <end position="19"/>
    </location>
</feature>
<dbReference type="AlphaFoldDB" id="A0A3N4HS92"/>
<keyword evidence="4" id="KW-1133">Transmembrane helix</keyword>
<dbReference type="GO" id="GO:0005789">
    <property type="term" value="C:endoplasmic reticulum membrane"/>
    <property type="evidence" value="ECO:0007669"/>
    <property type="project" value="UniProtKB-SubCell"/>
</dbReference>
<proteinExistence type="predicted"/>
<dbReference type="PRINTS" id="PR00625">
    <property type="entry name" value="JDOMAIN"/>
</dbReference>
<dbReference type="FunFam" id="1.10.287.110:FF:000070">
    <property type="entry name" value="Endoplasmic reticulum protein, putative"/>
    <property type="match status" value="1"/>
</dbReference>
<evidence type="ECO:0000256" key="3">
    <source>
        <dbReference type="ARBA" id="ARBA00022824"/>
    </source>
</evidence>
<dbReference type="EMBL" id="ML119755">
    <property type="protein sequence ID" value="RPA75856.1"/>
    <property type="molecule type" value="Genomic_DNA"/>
</dbReference>
<dbReference type="PROSITE" id="PS50076">
    <property type="entry name" value="DNAJ_2"/>
    <property type="match status" value="1"/>
</dbReference>
<feature type="compositionally biased region" description="Basic and acidic residues" evidence="6">
    <location>
        <begin position="105"/>
        <end position="120"/>
    </location>
</feature>
<feature type="domain" description="J" evidence="7">
    <location>
        <begin position="51"/>
        <end position="115"/>
    </location>
</feature>
<keyword evidence="2" id="KW-0812">Transmembrane</keyword>
<feature type="compositionally biased region" description="Low complexity" evidence="6">
    <location>
        <begin position="121"/>
        <end position="140"/>
    </location>
</feature>
<keyword evidence="9" id="KW-1185">Reference proteome</keyword>
<dbReference type="STRING" id="1160509.A0A3N4HS92"/>
<dbReference type="Gene3D" id="1.10.287.110">
    <property type="entry name" value="DnaJ domain"/>
    <property type="match status" value="1"/>
</dbReference>
<dbReference type="InterPro" id="IPR036869">
    <property type="entry name" value="J_dom_sf"/>
</dbReference>
<dbReference type="InterPro" id="IPR015399">
    <property type="entry name" value="DUF1977_DnaJ-like"/>
</dbReference>
<protein>
    <submittedName>
        <fullName evidence="8">DUF1977-domain-containing protein</fullName>
    </submittedName>
</protein>
<feature type="compositionally biased region" description="Basic and acidic residues" evidence="6">
    <location>
        <begin position="20"/>
        <end position="44"/>
    </location>
</feature>
<name>A0A3N4HS92_ASCIM</name>
<dbReference type="Pfam" id="PF00226">
    <property type="entry name" value="DnaJ"/>
    <property type="match status" value="1"/>
</dbReference>
<dbReference type="SUPFAM" id="SSF46565">
    <property type="entry name" value="Chaperone J-domain"/>
    <property type="match status" value="1"/>
</dbReference>
<dbReference type="GO" id="GO:0030544">
    <property type="term" value="F:Hsp70 protein binding"/>
    <property type="evidence" value="ECO:0007669"/>
    <property type="project" value="TreeGrafter"/>
</dbReference>
<dbReference type="OrthoDB" id="1507364at2759"/>
<reference evidence="8 9" key="1">
    <citation type="journal article" date="2018" name="Nat. Ecol. Evol.">
        <title>Pezizomycetes genomes reveal the molecular basis of ectomycorrhizal truffle lifestyle.</title>
        <authorList>
            <person name="Murat C."/>
            <person name="Payen T."/>
            <person name="Noel B."/>
            <person name="Kuo A."/>
            <person name="Morin E."/>
            <person name="Chen J."/>
            <person name="Kohler A."/>
            <person name="Krizsan K."/>
            <person name="Balestrini R."/>
            <person name="Da Silva C."/>
            <person name="Montanini B."/>
            <person name="Hainaut M."/>
            <person name="Levati E."/>
            <person name="Barry K.W."/>
            <person name="Belfiori B."/>
            <person name="Cichocki N."/>
            <person name="Clum A."/>
            <person name="Dockter R.B."/>
            <person name="Fauchery L."/>
            <person name="Guy J."/>
            <person name="Iotti M."/>
            <person name="Le Tacon F."/>
            <person name="Lindquist E.A."/>
            <person name="Lipzen A."/>
            <person name="Malagnac F."/>
            <person name="Mello A."/>
            <person name="Molinier V."/>
            <person name="Miyauchi S."/>
            <person name="Poulain J."/>
            <person name="Riccioni C."/>
            <person name="Rubini A."/>
            <person name="Sitrit Y."/>
            <person name="Splivallo R."/>
            <person name="Traeger S."/>
            <person name="Wang M."/>
            <person name="Zifcakova L."/>
            <person name="Wipf D."/>
            <person name="Zambonelli A."/>
            <person name="Paolocci F."/>
            <person name="Nowrousian M."/>
            <person name="Ottonello S."/>
            <person name="Baldrian P."/>
            <person name="Spatafora J.W."/>
            <person name="Henrissat B."/>
            <person name="Nagy L.G."/>
            <person name="Aury J.M."/>
            <person name="Wincker P."/>
            <person name="Grigoriev I.V."/>
            <person name="Bonfante P."/>
            <person name="Martin F.M."/>
        </authorList>
    </citation>
    <scope>NUCLEOTIDE SEQUENCE [LARGE SCALE GENOMIC DNA]</scope>
    <source>
        <strain evidence="8 9">RN42</strain>
    </source>
</reference>
<dbReference type="PANTHER" id="PTHR43908:SF3">
    <property type="entry name" value="AT29763P-RELATED"/>
    <property type="match status" value="1"/>
</dbReference>
<dbReference type="SMART" id="SM00271">
    <property type="entry name" value="DnaJ"/>
    <property type="match status" value="1"/>
</dbReference>
<dbReference type="Pfam" id="PF09320">
    <property type="entry name" value="DUF1977"/>
    <property type="match status" value="1"/>
</dbReference>
<accession>A0A3N4HS92</accession>
<feature type="region of interest" description="Disordered" evidence="6">
    <location>
        <begin position="105"/>
        <end position="153"/>
    </location>
</feature>
<dbReference type="PANTHER" id="PTHR43908">
    <property type="entry name" value="AT29763P-RELATED"/>
    <property type="match status" value="1"/>
</dbReference>
<keyword evidence="5" id="KW-0472">Membrane</keyword>
<gene>
    <name evidence="8" type="ORF">BJ508DRAFT_331663</name>
</gene>
<feature type="region of interest" description="Disordered" evidence="6">
    <location>
        <begin position="203"/>
        <end position="228"/>
    </location>
</feature>
<dbReference type="GO" id="GO:0071218">
    <property type="term" value="P:cellular response to misfolded protein"/>
    <property type="evidence" value="ECO:0007669"/>
    <property type="project" value="TreeGrafter"/>
</dbReference>
<evidence type="ECO:0000256" key="2">
    <source>
        <dbReference type="ARBA" id="ARBA00022692"/>
    </source>
</evidence>
<evidence type="ECO:0000313" key="8">
    <source>
        <dbReference type="EMBL" id="RPA75856.1"/>
    </source>
</evidence>
<dbReference type="PROSITE" id="PS00636">
    <property type="entry name" value="DNAJ_1"/>
    <property type="match status" value="1"/>
</dbReference>
<organism evidence="8 9">
    <name type="scientific">Ascobolus immersus RN42</name>
    <dbReference type="NCBI Taxonomy" id="1160509"/>
    <lineage>
        <taxon>Eukaryota</taxon>
        <taxon>Fungi</taxon>
        <taxon>Dikarya</taxon>
        <taxon>Ascomycota</taxon>
        <taxon>Pezizomycotina</taxon>
        <taxon>Pezizomycetes</taxon>
        <taxon>Pezizales</taxon>
        <taxon>Ascobolaceae</taxon>
        <taxon>Ascobolus</taxon>
    </lineage>
</organism>
<evidence type="ECO:0000256" key="6">
    <source>
        <dbReference type="SAM" id="MobiDB-lite"/>
    </source>
</evidence>
<evidence type="ECO:0000256" key="1">
    <source>
        <dbReference type="ARBA" id="ARBA00004389"/>
    </source>
</evidence>
<evidence type="ECO:0000313" key="9">
    <source>
        <dbReference type="Proteomes" id="UP000275078"/>
    </source>
</evidence>
<dbReference type="InterPro" id="IPR018253">
    <property type="entry name" value="DnaJ_domain_CS"/>
</dbReference>